<evidence type="ECO:0000313" key="10">
    <source>
        <dbReference type="EMBL" id="SEP97656.1"/>
    </source>
</evidence>
<dbReference type="STRING" id="403935.SAMN05216481_103104"/>
<evidence type="ECO:0000313" key="11">
    <source>
        <dbReference type="Proteomes" id="UP000199055"/>
    </source>
</evidence>
<dbReference type="Pfam" id="PF00931">
    <property type="entry name" value="NB-ARC"/>
    <property type="match status" value="1"/>
</dbReference>
<dbReference type="GO" id="GO:0000160">
    <property type="term" value="P:phosphorelay signal transduction system"/>
    <property type="evidence" value="ECO:0007669"/>
    <property type="project" value="UniProtKB-KW"/>
</dbReference>
<dbReference type="Gene3D" id="3.40.50.300">
    <property type="entry name" value="P-loop containing nucleotide triphosphate hydrolases"/>
    <property type="match status" value="1"/>
</dbReference>
<name>A0A1H9C900_9ACTN</name>
<reference evidence="10 11" key="1">
    <citation type="submission" date="2016-10" db="EMBL/GenBank/DDBJ databases">
        <authorList>
            <person name="de Groot N.N."/>
        </authorList>
    </citation>
    <scope>NUCLEOTIDE SEQUENCE [LARGE SCALE GENOMIC DNA]</scope>
    <source>
        <strain evidence="10 11">CGMCC 4.3519</strain>
    </source>
</reference>
<organism evidence="10 11">
    <name type="scientific">Streptomyces radiopugnans</name>
    <dbReference type="NCBI Taxonomy" id="403935"/>
    <lineage>
        <taxon>Bacteria</taxon>
        <taxon>Bacillati</taxon>
        <taxon>Actinomycetota</taxon>
        <taxon>Actinomycetes</taxon>
        <taxon>Kitasatosporales</taxon>
        <taxon>Streptomycetaceae</taxon>
        <taxon>Streptomyces</taxon>
    </lineage>
</organism>
<dbReference type="InterPro" id="IPR019734">
    <property type="entry name" value="TPR_rpt"/>
</dbReference>
<dbReference type="Proteomes" id="UP000199055">
    <property type="component" value="Unassembled WGS sequence"/>
</dbReference>
<protein>
    <submittedName>
        <fullName evidence="10">DNA-binding transcriptional activator of the SARP family</fullName>
    </submittedName>
</protein>
<dbReference type="CDD" id="cd00383">
    <property type="entry name" value="trans_reg_C"/>
    <property type="match status" value="1"/>
</dbReference>
<dbReference type="PROSITE" id="PS51755">
    <property type="entry name" value="OMPR_PHOB"/>
    <property type="match status" value="1"/>
</dbReference>
<dbReference type="InterPro" id="IPR027417">
    <property type="entry name" value="P-loop_NTPase"/>
</dbReference>
<dbReference type="Gene3D" id="1.10.8.430">
    <property type="entry name" value="Helical domain of apoptotic protease-activating factors"/>
    <property type="match status" value="1"/>
</dbReference>
<dbReference type="InterPro" id="IPR003593">
    <property type="entry name" value="AAA+_ATPase"/>
</dbReference>
<dbReference type="PANTHER" id="PTHR35807">
    <property type="entry name" value="TRANSCRIPTIONAL REGULATOR REDD-RELATED"/>
    <property type="match status" value="1"/>
</dbReference>
<comment type="similarity">
    <text evidence="1">Belongs to the AfsR/DnrI/RedD regulatory family.</text>
</comment>
<keyword evidence="5 7" id="KW-0238">DNA-binding</keyword>
<evidence type="ECO:0000256" key="5">
    <source>
        <dbReference type="ARBA" id="ARBA00023125"/>
    </source>
</evidence>
<dbReference type="PRINTS" id="PR00364">
    <property type="entry name" value="DISEASERSIST"/>
</dbReference>
<evidence type="ECO:0000256" key="4">
    <source>
        <dbReference type="ARBA" id="ARBA00023015"/>
    </source>
</evidence>
<dbReference type="InterPro" id="IPR001867">
    <property type="entry name" value="OmpR/PhoB-type_DNA-bd"/>
</dbReference>
<dbReference type="RefSeq" id="WP_093657023.1">
    <property type="nucleotide sequence ID" value="NZ_FOET01000003.1"/>
</dbReference>
<evidence type="ECO:0000256" key="8">
    <source>
        <dbReference type="SAM" id="MobiDB-lite"/>
    </source>
</evidence>
<accession>A0A1H9C900</accession>
<evidence type="ECO:0000256" key="1">
    <source>
        <dbReference type="ARBA" id="ARBA00005820"/>
    </source>
</evidence>
<feature type="domain" description="OmpR/PhoB-type" evidence="9">
    <location>
        <begin position="1"/>
        <end position="93"/>
    </location>
</feature>
<evidence type="ECO:0000256" key="3">
    <source>
        <dbReference type="ARBA" id="ARBA00023012"/>
    </source>
</evidence>
<keyword evidence="2" id="KW-0677">Repeat</keyword>
<dbReference type="EMBL" id="FOET01000003">
    <property type="protein sequence ID" value="SEP97656.1"/>
    <property type="molecule type" value="Genomic_DNA"/>
</dbReference>
<keyword evidence="3" id="KW-0902">Two-component regulatory system</keyword>
<feature type="region of interest" description="Disordered" evidence="8">
    <location>
        <begin position="247"/>
        <end position="291"/>
    </location>
</feature>
<dbReference type="SMART" id="SM00862">
    <property type="entry name" value="Trans_reg_C"/>
    <property type="match status" value="1"/>
</dbReference>
<dbReference type="Pfam" id="PF03704">
    <property type="entry name" value="BTAD"/>
    <property type="match status" value="1"/>
</dbReference>
<dbReference type="Gene3D" id="1.25.40.10">
    <property type="entry name" value="Tetratricopeptide repeat domain"/>
    <property type="match status" value="3"/>
</dbReference>
<dbReference type="Gene3D" id="1.10.10.10">
    <property type="entry name" value="Winged helix-like DNA-binding domain superfamily/Winged helix DNA-binding domain"/>
    <property type="match status" value="1"/>
</dbReference>
<dbReference type="InterPro" id="IPR011990">
    <property type="entry name" value="TPR-like_helical_dom_sf"/>
</dbReference>
<sequence length="1050" mass="113948">MGLRLLGPVDLVVDGRSVDLGGPRQRAVLAVLGLNANRVVPVEQLIDAVWDTAPPSTARGQIQTCISGLRRILGDAGHPGTIATRQPGYMLVIGSEELDVLRFSALVAEARSHADEGGEERAAAVLREALALWRGAALAGVPSGMVRREATVLEDRRLAAVEELVRLDLALGRHEEICHELRALVAEHPLRERLHCFLMLALYRAGRQAEALEAGRLARAVMVEEIGVEPSQELQELTRAILNRDPSLDLPADLRPPPPSSSGPGAREQRSTAPRAGGSALVPQQLPPSVADFTGREDLLEEIKRLLTEGGEEGGARWSVPIVAISGKGGVGKSSLAVRAAHELSARFPDGQLYADMRTPGGEDRTARLLARFLRALGVPGTAVPEDTDERVELFRSKLSGRRLLLVLDDATSEEQVRPLLPGSPTCAVIVTSRKRLGGLTGAHRLDIDVFDTDKSIELLTRIVGEDRVEAEREAAVELVTSCGGLPLALRIAGARLASRPHWQMEGLVRRLRDEARRLDELAHHGLELRSNMELAYRGLGESAARLFRRLSMVRVLDFPDWNAAALLDVSPAEGRELLDTLVDAQLLDVVVYPGSRSPRYRFHDLIRIYAGERLSAEEDGHERAAALSRLLGGWLALAEEAHRSEYGGDYTILHGSAPRWRPAGGWDPDGMGDPACWWEDERRALTAAVRQAAQAGLDELCWDLALTAVTLFEAKGYFDDWRECATVAREAAERAGNRTGTAAMLYSLGTLHMFQTQMAEARYCFEAALAAFRAEGDAHGCALVLRNAAHVDGLYGDIPRMLDRYDESLRTMRAVGDRVGEAHILRSLAKFHLGEGDPQTAGELLDEALAICREVSCPRMEVQVVHRFAEVYMATGRIDLARQALHRVLRMVRDTGDRIGEVHVVYGLGLLRHREGRLDTAETTLAHALGLARRVGEQLIEAKALYALGEIALARGGEASAAGHLRAAHEIFGKLGSVLWQAKALVLLSEVRAGQDSARGDLERAVRLLSSVDSRESAKLLAELRAAHPDLPAGELLGSGAEVGGPASV</sequence>
<dbReference type="GO" id="GO:0006355">
    <property type="term" value="P:regulation of DNA-templated transcription"/>
    <property type="evidence" value="ECO:0007669"/>
    <property type="project" value="InterPro"/>
</dbReference>
<feature type="DNA-binding region" description="OmpR/PhoB-type" evidence="7">
    <location>
        <begin position="1"/>
        <end position="93"/>
    </location>
</feature>
<keyword evidence="11" id="KW-1185">Reference proteome</keyword>
<dbReference type="SUPFAM" id="SSF52540">
    <property type="entry name" value="P-loop containing nucleoside triphosphate hydrolases"/>
    <property type="match status" value="1"/>
</dbReference>
<dbReference type="AlphaFoldDB" id="A0A1H9C900"/>
<dbReference type="SUPFAM" id="SSF48452">
    <property type="entry name" value="TPR-like"/>
    <property type="match status" value="3"/>
</dbReference>
<evidence type="ECO:0000256" key="2">
    <source>
        <dbReference type="ARBA" id="ARBA00022737"/>
    </source>
</evidence>
<evidence type="ECO:0000256" key="6">
    <source>
        <dbReference type="ARBA" id="ARBA00023163"/>
    </source>
</evidence>
<dbReference type="Pfam" id="PF00486">
    <property type="entry name" value="Trans_reg_C"/>
    <property type="match status" value="1"/>
</dbReference>
<dbReference type="InterPro" id="IPR051677">
    <property type="entry name" value="AfsR-DnrI-RedD_regulator"/>
</dbReference>
<dbReference type="InterPro" id="IPR002182">
    <property type="entry name" value="NB-ARC"/>
</dbReference>
<evidence type="ECO:0000259" key="9">
    <source>
        <dbReference type="PROSITE" id="PS51755"/>
    </source>
</evidence>
<keyword evidence="4" id="KW-0805">Transcription regulation</keyword>
<dbReference type="SMART" id="SM01043">
    <property type="entry name" value="BTAD"/>
    <property type="match status" value="1"/>
</dbReference>
<dbReference type="InterPro" id="IPR016032">
    <property type="entry name" value="Sig_transdc_resp-reg_C-effctor"/>
</dbReference>
<dbReference type="GO" id="GO:0043531">
    <property type="term" value="F:ADP binding"/>
    <property type="evidence" value="ECO:0007669"/>
    <property type="project" value="InterPro"/>
</dbReference>
<dbReference type="CDD" id="cd15831">
    <property type="entry name" value="BTAD"/>
    <property type="match status" value="1"/>
</dbReference>
<dbReference type="InterPro" id="IPR005158">
    <property type="entry name" value="BTAD"/>
</dbReference>
<evidence type="ECO:0000256" key="7">
    <source>
        <dbReference type="PROSITE-ProRule" id="PRU01091"/>
    </source>
</evidence>
<keyword evidence="6" id="KW-0804">Transcription</keyword>
<dbReference type="InterPro" id="IPR042197">
    <property type="entry name" value="Apaf_helical"/>
</dbReference>
<dbReference type="PANTHER" id="PTHR35807:SF1">
    <property type="entry name" value="TRANSCRIPTIONAL REGULATOR REDD"/>
    <property type="match status" value="1"/>
</dbReference>
<proteinExistence type="inferred from homology"/>
<dbReference type="SMART" id="SM00028">
    <property type="entry name" value="TPR"/>
    <property type="match status" value="5"/>
</dbReference>
<dbReference type="GO" id="GO:0003677">
    <property type="term" value="F:DNA binding"/>
    <property type="evidence" value="ECO:0007669"/>
    <property type="project" value="UniProtKB-UniRule"/>
</dbReference>
<dbReference type="SUPFAM" id="SSF46894">
    <property type="entry name" value="C-terminal effector domain of the bipartite response regulators"/>
    <property type="match status" value="1"/>
</dbReference>
<dbReference type="InterPro" id="IPR036388">
    <property type="entry name" value="WH-like_DNA-bd_sf"/>
</dbReference>
<gene>
    <name evidence="10" type="ORF">SAMN05216481_103104</name>
</gene>
<dbReference type="SMART" id="SM00382">
    <property type="entry name" value="AAA"/>
    <property type="match status" value="1"/>
</dbReference>